<keyword evidence="2" id="KW-1185">Reference proteome</keyword>
<dbReference type="AlphaFoldDB" id="A0ABD3SVK1"/>
<gene>
    <name evidence="1" type="ORF">ACJIZ3_017188</name>
</gene>
<sequence>MLRHFKKSLQRRRQRMQAVVMPEVIAPRNRESSCGP</sequence>
<reference evidence="1 2" key="1">
    <citation type="submission" date="2024-12" db="EMBL/GenBank/DDBJ databases">
        <title>The unique morphological basis and parallel evolutionary history of personate flowers in Penstemon.</title>
        <authorList>
            <person name="Depatie T.H."/>
            <person name="Wessinger C.A."/>
        </authorList>
    </citation>
    <scope>NUCLEOTIDE SEQUENCE [LARGE SCALE GENOMIC DNA]</scope>
    <source>
        <strain evidence="1">WTNN_2</strain>
        <tissue evidence="1">Leaf</tissue>
    </source>
</reference>
<dbReference type="EMBL" id="JBJXBP010000005">
    <property type="protein sequence ID" value="KAL3828386.1"/>
    <property type="molecule type" value="Genomic_DNA"/>
</dbReference>
<accession>A0ABD3SVK1</accession>
<protein>
    <submittedName>
        <fullName evidence="1">Uncharacterized protein</fullName>
    </submittedName>
</protein>
<dbReference type="Proteomes" id="UP001634393">
    <property type="component" value="Unassembled WGS sequence"/>
</dbReference>
<organism evidence="1 2">
    <name type="scientific">Penstemon smallii</name>
    <dbReference type="NCBI Taxonomy" id="265156"/>
    <lineage>
        <taxon>Eukaryota</taxon>
        <taxon>Viridiplantae</taxon>
        <taxon>Streptophyta</taxon>
        <taxon>Embryophyta</taxon>
        <taxon>Tracheophyta</taxon>
        <taxon>Spermatophyta</taxon>
        <taxon>Magnoliopsida</taxon>
        <taxon>eudicotyledons</taxon>
        <taxon>Gunneridae</taxon>
        <taxon>Pentapetalae</taxon>
        <taxon>asterids</taxon>
        <taxon>lamiids</taxon>
        <taxon>Lamiales</taxon>
        <taxon>Plantaginaceae</taxon>
        <taxon>Cheloneae</taxon>
        <taxon>Penstemon</taxon>
    </lineage>
</organism>
<evidence type="ECO:0000313" key="2">
    <source>
        <dbReference type="Proteomes" id="UP001634393"/>
    </source>
</evidence>
<comment type="caution">
    <text evidence="1">The sequence shown here is derived from an EMBL/GenBank/DDBJ whole genome shotgun (WGS) entry which is preliminary data.</text>
</comment>
<name>A0ABD3SVK1_9LAMI</name>
<proteinExistence type="predicted"/>
<evidence type="ECO:0000313" key="1">
    <source>
        <dbReference type="EMBL" id="KAL3828386.1"/>
    </source>
</evidence>